<comment type="caution">
    <text evidence="1">The sequence shown here is derived from an EMBL/GenBank/DDBJ whole genome shotgun (WGS) entry which is preliminary data.</text>
</comment>
<proteinExistence type="predicted"/>
<organism evidence="1 2">
    <name type="scientific">Ixodes persulcatus</name>
    <name type="common">Taiga tick</name>
    <dbReference type="NCBI Taxonomy" id="34615"/>
    <lineage>
        <taxon>Eukaryota</taxon>
        <taxon>Metazoa</taxon>
        <taxon>Ecdysozoa</taxon>
        <taxon>Arthropoda</taxon>
        <taxon>Chelicerata</taxon>
        <taxon>Arachnida</taxon>
        <taxon>Acari</taxon>
        <taxon>Parasitiformes</taxon>
        <taxon>Ixodida</taxon>
        <taxon>Ixodoidea</taxon>
        <taxon>Ixodidae</taxon>
        <taxon>Ixodinae</taxon>
        <taxon>Ixodes</taxon>
    </lineage>
</organism>
<dbReference type="Proteomes" id="UP000805193">
    <property type="component" value="Unassembled WGS sequence"/>
</dbReference>
<sequence>EDAAASAATSKDFEDELGEELQVREMVRRVELMEYDKKWRRPHAAKRSPGNTSLDSANSNETFEMKPLPPPELDEGQIAEEIDVLSNLLCCTVCKHCSGTGLTVQEGTKLGLAAKLEVVCPHCGIIASSWTSPRQQDSRAFEVNIRSIMAIKQIGKGQTALNDFWAAMNVSHRGLHHKTFQEHLKKTFREPKALCVEKFYAESAVAVKTACKKMDPGFCKDITVVYDGTWHKRAHISHRSRKNTDAKSGRMEVEAALTLFKRSISKHDLRYTALVSDGDSRTFSALTEENVYGLVPIVKEECLNHVQKRMGTALRNLVQKSDKPLSGKGRLTKALIDKLTDYYGWALRNNSKDVAAMQRAVMATYHHVTSTDQEPHRELCPEGAQSWCRIRVAEAKGEPQPKHKNKLPAYVAAAMLPVYQRLSQVSLLQRCLGAKTQNASEFFHSVLWSLMPKEQHASLIAVETALHEAVLRFNAGCYKATAEILVAVGLQPAHLALQRAAEKDALCLHKASKRHQEKLERRNKKKVHESHGITSQKLADVPLPVPDEEQTVEKAHLSTIHFASDMVVTSTQAGVGCGLRLEVGQSTRQWLSLNGDLTCGAAWVESLDGRDIIVPSGKLCSRELVVNGNGRKSRSVSILDRSKLRVIAQGGAGDSRCSIDVTTEFSSPKEERLEFCDEAELERNPRFRLLRLRDSGPAEFRHFGAVPLLLNEYSVSLIEVTTPSVLHRVAEDVIECQVRPFVEVMFQRKTARTFVAEGPHPTWNQELRLPLTMGDSDGPCSVRDVIYLNLFDEVVLDLLEDDRERLSTVHQRLERRWLGNLKVPFSTLYLNSKIEGTFRLDTPPVLLGYVHEVKPWAPIHDAPSMCTYISFYLTIEPGLQPPEVLRACCESTEPSQLVQSAEEWQSALHTQHPQRFVKALAMDASGKWVFVPRFLRPLAPPEELSVLAARRASSIMEGPPPKDVMSLVARFVSLIPTLSDSVFFPGLCDIWSTCDQFLQVLVGDEEEHAILLCNFFLHLGKEAYLLLGTGIPEGQTAYVLTREGHSGVVSIWNAVTGERYDATDSYGPLQNVGCLVGRDNMSGFPLSMSFTDVDTVIENVLSTGVHLTEAKNAEFALAVHIHPYPSNVLAVWVYVAVLSRKS</sequence>
<evidence type="ECO:0000313" key="1">
    <source>
        <dbReference type="EMBL" id="KAG0439598.1"/>
    </source>
</evidence>
<name>A0AC60QT07_IXOPE</name>
<reference evidence="1 2" key="1">
    <citation type="journal article" date="2020" name="Cell">
        <title>Large-Scale Comparative Analyses of Tick Genomes Elucidate Their Genetic Diversity and Vector Capacities.</title>
        <authorList>
            <consortium name="Tick Genome and Microbiome Consortium (TIGMIC)"/>
            <person name="Jia N."/>
            <person name="Wang J."/>
            <person name="Shi W."/>
            <person name="Du L."/>
            <person name="Sun Y."/>
            <person name="Zhan W."/>
            <person name="Jiang J.F."/>
            <person name="Wang Q."/>
            <person name="Zhang B."/>
            <person name="Ji P."/>
            <person name="Bell-Sakyi L."/>
            <person name="Cui X.M."/>
            <person name="Yuan T.T."/>
            <person name="Jiang B.G."/>
            <person name="Yang W.F."/>
            <person name="Lam T.T."/>
            <person name="Chang Q.C."/>
            <person name="Ding S.J."/>
            <person name="Wang X.J."/>
            <person name="Zhu J.G."/>
            <person name="Ruan X.D."/>
            <person name="Zhao L."/>
            <person name="Wei J.T."/>
            <person name="Ye R.Z."/>
            <person name="Que T.C."/>
            <person name="Du C.H."/>
            <person name="Zhou Y.H."/>
            <person name="Cheng J.X."/>
            <person name="Dai P.F."/>
            <person name="Guo W.B."/>
            <person name="Han X.H."/>
            <person name="Huang E.J."/>
            <person name="Li L.F."/>
            <person name="Wei W."/>
            <person name="Gao Y.C."/>
            <person name="Liu J.Z."/>
            <person name="Shao H.Z."/>
            <person name="Wang X."/>
            <person name="Wang C.C."/>
            <person name="Yang T.C."/>
            <person name="Huo Q.B."/>
            <person name="Li W."/>
            <person name="Chen H.Y."/>
            <person name="Chen S.E."/>
            <person name="Zhou L.G."/>
            <person name="Ni X.B."/>
            <person name="Tian J.H."/>
            <person name="Sheng Y."/>
            <person name="Liu T."/>
            <person name="Pan Y.S."/>
            <person name="Xia L.Y."/>
            <person name="Li J."/>
            <person name="Zhao F."/>
            <person name="Cao W.C."/>
        </authorList>
    </citation>
    <scope>NUCLEOTIDE SEQUENCE [LARGE SCALE GENOMIC DNA]</scope>
    <source>
        <strain evidence="1">Iper-2018</strain>
    </source>
</reference>
<keyword evidence="2" id="KW-1185">Reference proteome</keyword>
<feature type="non-terminal residue" evidence="1">
    <location>
        <position position="1"/>
    </location>
</feature>
<dbReference type="EMBL" id="JABSTQ010005320">
    <property type="protein sequence ID" value="KAG0439598.1"/>
    <property type="molecule type" value="Genomic_DNA"/>
</dbReference>
<accession>A0AC60QT07</accession>
<evidence type="ECO:0000313" key="2">
    <source>
        <dbReference type="Proteomes" id="UP000805193"/>
    </source>
</evidence>
<protein>
    <submittedName>
        <fullName evidence="1">Uncharacterized protein</fullName>
    </submittedName>
</protein>
<gene>
    <name evidence="1" type="ORF">HPB47_016590</name>
</gene>